<proteinExistence type="predicted"/>
<accession>A0AAU8J768</accession>
<evidence type="ECO:0000313" key="1">
    <source>
        <dbReference type="EMBL" id="XCM34955.1"/>
    </source>
</evidence>
<dbReference type="AlphaFoldDB" id="A0AAU8J768"/>
<name>A0AAU8J768_9CYAN</name>
<organism evidence="1">
    <name type="scientific">Planktothricoides raciborskii GIHE-MW2</name>
    <dbReference type="NCBI Taxonomy" id="2792601"/>
    <lineage>
        <taxon>Bacteria</taxon>
        <taxon>Bacillati</taxon>
        <taxon>Cyanobacteriota</taxon>
        <taxon>Cyanophyceae</taxon>
        <taxon>Oscillatoriophycideae</taxon>
        <taxon>Oscillatoriales</taxon>
        <taxon>Oscillatoriaceae</taxon>
        <taxon>Planktothricoides</taxon>
    </lineage>
</organism>
<gene>
    <name evidence="1" type="ORF">ABWT76_003599</name>
</gene>
<dbReference type="RefSeq" id="WP_197285351.1">
    <property type="nucleotide sequence ID" value="NZ_CP159837.1"/>
</dbReference>
<protein>
    <submittedName>
        <fullName evidence="1">Uncharacterized protein</fullName>
    </submittedName>
</protein>
<dbReference type="EMBL" id="CP159837">
    <property type="protein sequence ID" value="XCM34955.1"/>
    <property type="molecule type" value="Genomic_DNA"/>
</dbReference>
<sequence length="50" mass="5586">MTTSINTDIIYYSGYSEKLLGAIRFSDPLRGIAQRPGLWRNRVSAIILAS</sequence>
<reference evidence="1" key="1">
    <citation type="submission" date="2024-07" db="EMBL/GenBank/DDBJ databases">
        <authorList>
            <person name="Kim Y.J."/>
            <person name="Jeong J.Y."/>
        </authorList>
    </citation>
    <scope>NUCLEOTIDE SEQUENCE</scope>
    <source>
        <strain evidence="1">GIHE-MW2</strain>
    </source>
</reference>